<reference evidence="8 9" key="1">
    <citation type="submission" date="2019-10" db="EMBL/GenBank/DDBJ databases">
        <title>Glycomyces albidus sp. nov., a novel actinomycete isolated from rhizosphere soil of wheat (Triticum aestivum L.).</title>
        <authorList>
            <person name="Qian L."/>
        </authorList>
    </citation>
    <scope>NUCLEOTIDE SEQUENCE [LARGE SCALE GENOMIC DNA]</scope>
    <source>
        <strain evidence="8 9">NEAU-7082</strain>
    </source>
</reference>
<gene>
    <name evidence="8" type="ORF">GFD30_08850</name>
</gene>
<dbReference type="Pfam" id="PF00571">
    <property type="entry name" value="CBS"/>
    <property type="match status" value="1"/>
</dbReference>
<feature type="transmembrane region" description="Helical" evidence="5">
    <location>
        <begin position="95"/>
        <end position="115"/>
    </location>
</feature>
<evidence type="ECO:0000256" key="3">
    <source>
        <dbReference type="PROSITE-ProRule" id="PRU00703"/>
    </source>
</evidence>
<feature type="domain" description="CBS" evidence="6">
    <location>
        <begin position="217"/>
        <end position="277"/>
    </location>
</feature>
<evidence type="ECO:0000259" key="7">
    <source>
        <dbReference type="PROSITE" id="PS51846"/>
    </source>
</evidence>
<dbReference type="InterPro" id="IPR051676">
    <property type="entry name" value="UPF0053_domain"/>
</dbReference>
<keyword evidence="2" id="KW-1003">Cell membrane</keyword>
<evidence type="ECO:0000313" key="9">
    <source>
        <dbReference type="Proteomes" id="UP000477750"/>
    </source>
</evidence>
<dbReference type="RefSeq" id="WP_322633082.1">
    <property type="nucleotide sequence ID" value="NZ_WIAO01000008.1"/>
</dbReference>
<comment type="caution">
    <text evidence="8">The sequence shown here is derived from an EMBL/GenBank/DDBJ whole genome shotgun (WGS) entry which is preliminary data.</text>
</comment>
<keyword evidence="9" id="KW-1185">Reference proteome</keyword>
<evidence type="ECO:0000256" key="5">
    <source>
        <dbReference type="SAM" id="Phobius"/>
    </source>
</evidence>
<dbReference type="InterPro" id="IPR002550">
    <property type="entry name" value="CNNM"/>
</dbReference>
<proteinExistence type="predicted"/>
<dbReference type="InterPro" id="IPR046342">
    <property type="entry name" value="CBS_dom_sf"/>
</dbReference>
<dbReference type="AlphaFoldDB" id="A0A6L5G7R6"/>
<dbReference type="PANTHER" id="PTHR43099:SF5">
    <property type="entry name" value="HLYC_CORC FAMILY TRANSPORTER"/>
    <property type="match status" value="1"/>
</dbReference>
<evidence type="ECO:0000256" key="1">
    <source>
        <dbReference type="ARBA" id="ARBA00004651"/>
    </source>
</evidence>
<dbReference type="SUPFAM" id="SSF54631">
    <property type="entry name" value="CBS-domain pair"/>
    <property type="match status" value="1"/>
</dbReference>
<dbReference type="Proteomes" id="UP000477750">
    <property type="component" value="Unassembled WGS sequence"/>
</dbReference>
<keyword evidence="4 5" id="KW-0472">Membrane</keyword>
<dbReference type="GO" id="GO:0005886">
    <property type="term" value="C:plasma membrane"/>
    <property type="evidence" value="ECO:0007669"/>
    <property type="project" value="UniProtKB-SubCell"/>
</dbReference>
<keyword evidence="4 5" id="KW-0812">Transmembrane</keyword>
<accession>A0A6L5G7R6</accession>
<organism evidence="8 9">
    <name type="scientific">Glycomyces albidus</name>
    <dbReference type="NCBI Taxonomy" id="2656774"/>
    <lineage>
        <taxon>Bacteria</taxon>
        <taxon>Bacillati</taxon>
        <taxon>Actinomycetota</taxon>
        <taxon>Actinomycetes</taxon>
        <taxon>Glycomycetales</taxon>
        <taxon>Glycomycetaceae</taxon>
        <taxon>Glycomyces</taxon>
    </lineage>
</organism>
<keyword evidence="3" id="KW-0129">CBS domain</keyword>
<dbReference type="InterPro" id="IPR000644">
    <property type="entry name" value="CBS_dom"/>
</dbReference>
<comment type="subcellular location">
    <subcellularLocation>
        <location evidence="1">Cell membrane</location>
        <topology evidence="1">Multi-pass membrane protein</topology>
    </subcellularLocation>
</comment>
<dbReference type="EMBL" id="WIAO01000008">
    <property type="protein sequence ID" value="MQM25676.1"/>
    <property type="molecule type" value="Genomic_DNA"/>
</dbReference>
<evidence type="ECO:0000256" key="4">
    <source>
        <dbReference type="PROSITE-ProRule" id="PRU01193"/>
    </source>
</evidence>
<feature type="domain" description="CNNM transmembrane" evidence="7">
    <location>
        <begin position="1"/>
        <end position="198"/>
    </location>
</feature>
<feature type="transmembrane region" description="Helical" evidence="5">
    <location>
        <begin position="6"/>
        <end position="27"/>
    </location>
</feature>
<keyword evidence="4 5" id="KW-1133">Transmembrane helix</keyword>
<name>A0A6L5G7R6_9ACTN</name>
<protein>
    <submittedName>
        <fullName evidence="8">DUF21 domain-containing protein</fullName>
    </submittedName>
</protein>
<feature type="transmembrane region" description="Helical" evidence="5">
    <location>
        <begin position="53"/>
        <end position="75"/>
    </location>
</feature>
<evidence type="ECO:0000256" key="2">
    <source>
        <dbReference type="ARBA" id="ARBA00022475"/>
    </source>
</evidence>
<dbReference type="Gene3D" id="3.10.580.10">
    <property type="entry name" value="CBS-domain"/>
    <property type="match status" value="1"/>
</dbReference>
<evidence type="ECO:0000259" key="6">
    <source>
        <dbReference type="PROSITE" id="PS51371"/>
    </source>
</evidence>
<dbReference type="SMART" id="SM00116">
    <property type="entry name" value="CBS"/>
    <property type="match status" value="2"/>
</dbReference>
<dbReference type="PROSITE" id="PS51846">
    <property type="entry name" value="CNNM"/>
    <property type="match status" value="1"/>
</dbReference>
<evidence type="ECO:0000313" key="8">
    <source>
        <dbReference type="EMBL" id="MQM25676.1"/>
    </source>
</evidence>
<sequence length="344" mass="36320">MSTGPALLISLLLLAANAFFVAAEFALVASRQHRLEQDGSAAARAALRGTKNLSLMLAGAQLGITACTVGLGALAEPALAHTIEVPLEHLGLEAAAHPIAFAIALVIVVFLHMVVGEMMPKSWAITHPESSAMALIWPFTGYVWLTRPILLGLNHGANAMLKLFKVEPADEKAQAHSPEELRYLLRSSAAAGVLGEEEHQMLSHAIEVQRRGVGEVQIPWAEVVTIPASATAVAAEERSRATGRSRLVVVDADERPVGLVHVREAVQAEPDASVADLAAAPLLIAADTTVAGAVTLMRRQRAQLALVIASAKAGGDRDVTGLVAMEDLLEEIMGDFFDETDKTA</sequence>
<dbReference type="Pfam" id="PF01595">
    <property type="entry name" value="CNNM"/>
    <property type="match status" value="1"/>
</dbReference>
<dbReference type="PROSITE" id="PS51371">
    <property type="entry name" value="CBS"/>
    <property type="match status" value="1"/>
</dbReference>
<dbReference type="PANTHER" id="PTHR43099">
    <property type="entry name" value="UPF0053 PROTEIN YRKA"/>
    <property type="match status" value="1"/>
</dbReference>